<name>A0ABT4AI72_9BACT</name>
<keyword evidence="2" id="KW-1185">Reference proteome</keyword>
<dbReference type="Gene3D" id="3.40.50.300">
    <property type="entry name" value="P-loop containing nucleotide triphosphate hydrolases"/>
    <property type="match status" value="1"/>
</dbReference>
<dbReference type="RefSeq" id="WP_267539977.1">
    <property type="nucleotide sequence ID" value="NZ_JAPNKA010000001.1"/>
</dbReference>
<proteinExistence type="predicted"/>
<protein>
    <submittedName>
        <fullName evidence="1">Potassium transporter TrkH</fullName>
    </submittedName>
</protein>
<comment type="caution">
    <text evidence="1">The sequence shown here is derived from an EMBL/GenBank/DDBJ whole genome shotgun (WGS) entry which is preliminary data.</text>
</comment>
<evidence type="ECO:0000313" key="1">
    <source>
        <dbReference type="EMBL" id="MCY1081377.1"/>
    </source>
</evidence>
<dbReference type="InterPro" id="IPR027417">
    <property type="entry name" value="P-loop_NTPase"/>
</dbReference>
<evidence type="ECO:0000313" key="2">
    <source>
        <dbReference type="Proteomes" id="UP001207654"/>
    </source>
</evidence>
<reference evidence="1 2" key="1">
    <citation type="submission" date="2022-11" db="EMBL/GenBank/DDBJ databases">
        <title>Minimal conservation of predation-associated metabolite biosynthetic gene clusters underscores biosynthetic potential of Myxococcota including descriptions for ten novel species: Archangium lansinium sp. nov., Myxococcus landrumus sp. nov., Nannocystis bai.</title>
        <authorList>
            <person name="Ahearne A."/>
            <person name="Stevens C."/>
            <person name="Phillips K."/>
        </authorList>
    </citation>
    <scope>NUCLEOTIDE SEQUENCE [LARGE SCALE GENOMIC DNA]</scope>
    <source>
        <strain evidence="1 2">MIWBW</strain>
    </source>
</reference>
<dbReference type="EMBL" id="JAPNKA010000001">
    <property type="protein sequence ID" value="MCY1081377.1"/>
    <property type="molecule type" value="Genomic_DNA"/>
</dbReference>
<organism evidence="1 2">
    <name type="scientific">Archangium lansingense</name>
    <dbReference type="NCBI Taxonomy" id="2995310"/>
    <lineage>
        <taxon>Bacteria</taxon>
        <taxon>Pseudomonadati</taxon>
        <taxon>Myxococcota</taxon>
        <taxon>Myxococcia</taxon>
        <taxon>Myxococcales</taxon>
        <taxon>Cystobacterineae</taxon>
        <taxon>Archangiaceae</taxon>
        <taxon>Archangium</taxon>
    </lineage>
</organism>
<dbReference type="Proteomes" id="UP001207654">
    <property type="component" value="Unassembled WGS sequence"/>
</dbReference>
<gene>
    <name evidence="1" type="ORF">OV287_43680</name>
</gene>
<sequence length="257" mass="26630">MAWEVLAGQGVIEVEDALVPLLEQRCVGSHLRPSGQSGGSRLRLCARPMSPEASGRGFLLDAQRPGWGSVEVEAERVVAHIPEDPFAAEAALRAALLVAVLRQGGLLLHAAAVAFSGRALVIVGPSGAGKSTLARSAVAAGGALLSDETVGLLPSGRVHGSPFRSDADLVPTCAAARLAHLVWVVKGPAELVSPVEAPESVRLLLQQAYRPPPGMVSRPELAARAVALLGRVGLSRFTCRKSPDAGVFARELVMGMA</sequence>
<accession>A0ABT4AI72</accession>
<dbReference type="SUPFAM" id="SSF53795">
    <property type="entry name" value="PEP carboxykinase-like"/>
    <property type="match status" value="1"/>
</dbReference>